<evidence type="ECO:0000313" key="1">
    <source>
        <dbReference type="EMBL" id="MDN3564483.1"/>
    </source>
</evidence>
<evidence type="ECO:0000313" key="2">
    <source>
        <dbReference type="Proteomes" id="UP001529369"/>
    </source>
</evidence>
<name>A0ABT8A478_9PROT</name>
<keyword evidence="2" id="KW-1185">Reference proteome</keyword>
<sequence>MPTPPQPPPHFASSDDAVFDAWLRRALVQAHDSVLQDPVPERLLRILQTPSQNS</sequence>
<organism evidence="1 2">
    <name type="scientific">Paeniroseomonas aquatica</name>
    <dbReference type="NCBI Taxonomy" id="373043"/>
    <lineage>
        <taxon>Bacteria</taxon>
        <taxon>Pseudomonadati</taxon>
        <taxon>Pseudomonadota</taxon>
        <taxon>Alphaproteobacteria</taxon>
        <taxon>Acetobacterales</taxon>
        <taxon>Acetobacteraceae</taxon>
        <taxon>Paeniroseomonas</taxon>
    </lineage>
</organism>
<protein>
    <recommendedName>
        <fullName evidence="3">Anti-sigma factor NepR domain-containing protein</fullName>
    </recommendedName>
</protein>
<comment type="caution">
    <text evidence="1">The sequence shown here is derived from an EMBL/GenBank/DDBJ whole genome shotgun (WGS) entry which is preliminary data.</text>
</comment>
<gene>
    <name evidence="1" type="ORF">QWZ14_08920</name>
</gene>
<proteinExistence type="predicted"/>
<dbReference type="RefSeq" id="WP_290316282.1">
    <property type="nucleotide sequence ID" value="NZ_JAUFPN010000102.1"/>
</dbReference>
<reference evidence="2" key="1">
    <citation type="journal article" date="2019" name="Int. J. Syst. Evol. Microbiol.">
        <title>The Global Catalogue of Microorganisms (GCM) 10K type strain sequencing project: providing services to taxonomists for standard genome sequencing and annotation.</title>
        <authorList>
            <consortium name="The Broad Institute Genomics Platform"/>
            <consortium name="The Broad Institute Genome Sequencing Center for Infectious Disease"/>
            <person name="Wu L."/>
            <person name="Ma J."/>
        </authorList>
    </citation>
    <scope>NUCLEOTIDE SEQUENCE [LARGE SCALE GENOMIC DNA]</scope>
    <source>
        <strain evidence="2">CECT 7131</strain>
    </source>
</reference>
<evidence type="ECO:0008006" key="3">
    <source>
        <dbReference type="Google" id="ProtNLM"/>
    </source>
</evidence>
<accession>A0ABT8A478</accession>
<dbReference type="EMBL" id="JAUFPN010000102">
    <property type="protein sequence ID" value="MDN3564483.1"/>
    <property type="molecule type" value="Genomic_DNA"/>
</dbReference>
<dbReference type="Proteomes" id="UP001529369">
    <property type="component" value="Unassembled WGS sequence"/>
</dbReference>